<dbReference type="InterPro" id="IPR001005">
    <property type="entry name" value="SANT/Myb"/>
</dbReference>
<dbReference type="InterPro" id="IPR029466">
    <property type="entry name" value="NAM-associated_C"/>
</dbReference>
<dbReference type="Gene3D" id="1.10.10.60">
    <property type="entry name" value="Homeodomain-like"/>
    <property type="match status" value="1"/>
</dbReference>
<evidence type="ECO:0000313" key="3">
    <source>
        <dbReference type="EnsemblPlants" id="Bo2g119430.1"/>
    </source>
</evidence>
<sequence>MDSIPYRNLNFFDLLQSQQDSSGFESSALPAIGSQATEGCNFEESSPAERKERRSWSPIEDVVLISAWLNTSKDPVVGNEQRSVAFWKRIAAYFNASPKLVGCETRESSQCKQRWHKINDMVCKFCGAFEAATRERSSGQNENDVLKLAHEIFFSNHKKKFTLEHAWKELRNDQKWSELSTAKNDRSSKKRKVDDTSQSETSQAIETDDERTNRPRGAKASKANGKKAMVDGKDFAKFQKMWTIKKQDLEIKERLSKMNLLDSLLGKQEPLQDYEEALKQKLITELMSN</sequence>
<dbReference type="PROSITE" id="PS50090">
    <property type="entry name" value="MYB_LIKE"/>
    <property type="match status" value="1"/>
</dbReference>
<feature type="region of interest" description="Disordered" evidence="1">
    <location>
        <begin position="178"/>
        <end position="228"/>
    </location>
</feature>
<dbReference type="STRING" id="109376.A0A0D3ATT3"/>
<dbReference type="Proteomes" id="UP000032141">
    <property type="component" value="Chromosome C2"/>
</dbReference>
<feature type="compositionally biased region" description="Basic and acidic residues" evidence="1">
    <location>
        <begin position="183"/>
        <end position="195"/>
    </location>
</feature>
<feature type="compositionally biased region" description="Polar residues" evidence="1">
    <location>
        <begin position="196"/>
        <end position="205"/>
    </location>
</feature>
<feature type="domain" description="Myb-like" evidence="2">
    <location>
        <begin position="48"/>
        <end position="119"/>
    </location>
</feature>
<dbReference type="EnsemblPlants" id="Bo2g119430.1">
    <property type="protein sequence ID" value="Bo2g119430.1"/>
    <property type="gene ID" value="Bo2g119430"/>
</dbReference>
<reference evidence="3" key="2">
    <citation type="submission" date="2015-03" db="UniProtKB">
        <authorList>
            <consortium name="EnsemblPlants"/>
        </authorList>
    </citation>
    <scope>IDENTIFICATION</scope>
</reference>
<dbReference type="Pfam" id="PF14303">
    <property type="entry name" value="NAM-associated"/>
    <property type="match status" value="1"/>
</dbReference>
<evidence type="ECO:0000256" key="1">
    <source>
        <dbReference type="SAM" id="MobiDB-lite"/>
    </source>
</evidence>
<reference evidence="3 4" key="1">
    <citation type="journal article" date="2014" name="Genome Biol.">
        <title>Transcriptome and methylome profiling reveals relics of genome dominance in the mesopolyploid Brassica oleracea.</title>
        <authorList>
            <person name="Parkin I.A."/>
            <person name="Koh C."/>
            <person name="Tang H."/>
            <person name="Robinson S.J."/>
            <person name="Kagale S."/>
            <person name="Clarke W.E."/>
            <person name="Town C.D."/>
            <person name="Nixon J."/>
            <person name="Krishnakumar V."/>
            <person name="Bidwell S.L."/>
            <person name="Denoeud F."/>
            <person name="Belcram H."/>
            <person name="Links M.G."/>
            <person name="Just J."/>
            <person name="Clarke C."/>
            <person name="Bender T."/>
            <person name="Huebert T."/>
            <person name="Mason A.S."/>
            <person name="Pires J.C."/>
            <person name="Barker G."/>
            <person name="Moore J."/>
            <person name="Walley P.G."/>
            <person name="Manoli S."/>
            <person name="Batley J."/>
            <person name="Edwards D."/>
            <person name="Nelson M.N."/>
            <person name="Wang X."/>
            <person name="Paterson A.H."/>
            <person name="King G."/>
            <person name="Bancroft I."/>
            <person name="Chalhoub B."/>
            <person name="Sharpe A.G."/>
        </authorList>
    </citation>
    <scope>NUCLEOTIDE SEQUENCE</scope>
    <source>
        <strain evidence="3 4">cv. TO1000</strain>
    </source>
</reference>
<evidence type="ECO:0000259" key="2">
    <source>
        <dbReference type="PROSITE" id="PS50090"/>
    </source>
</evidence>
<dbReference type="HOGENOM" id="CLU_012390_0_0_1"/>
<dbReference type="AlphaFoldDB" id="A0A0D3ATT3"/>
<dbReference type="OMA" id="KMGILEC"/>
<accession>A0A0D3ATT3</accession>
<keyword evidence="4" id="KW-1185">Reference proteome</keyword>
<protein>
    <recommendedName>
        <fullName evidence="2">Myb-like domain-containing protein</fullName>
    </recommendedName>
</protein>
<dbReference type="RefSeq" id="XP_013617609.1">
    <property type="nucleotide sequence ID" value="XM_013762155.1"/>
</dbReference>
<proteinExistence type="predicted"/>
<name>A0A0D3ATT3_BRAOL</name>
<dbReference type="PANTHER" id="PTHR45023">
    <property type="match status" value="1"/>
</dbReference>
<dbReference type="PANTHER" id="PTHR45023:SF4">
    <property type="entry name" value="GLYCINE-RICH PROTEIN-RELATED"/>
    <property type="match status" value="1"/>
</dbReference>
<dbReference type="Gramene" id="Bo2g119430.1">
    <property type="protein sequence ID" value="Bo2g119430.1"/>
    <property type="gene ID" value="Bo2g119430"/>
</dbReference>
<dbReference type="GeneID" id="106324131"/>
<evidence type="ECO:0000313" key="4">
    <source>
        <dbReference type="Proteomes" id="UP000032141"/>
    </source>
</evidence>
<organism evidence="3 4">
    <name type="scientific">Brassica oleracea var. oleracea</name>
    <dbReference type="NCBI Taxonomy" id="109376"/>
    <lineage>
        <taxon>Eukaryota</taxon>
        <taxon>Viridiplantae</taxon>
        <taxon>Streptophyta</taxon>
        <taxon>Embryophyta</taxon>
        <taxon>Tracheophyta</taxon>
        <taxon>Spermatophyta</taxon>
        <taxon>Magnoliopsida</taxon>
        <taxon>eudicotyledons</taxon>
        <taxon>Gunneridae</taxon>
        <taxon>Pentapetalae</taxon>
        <taxon>rosids</taxon>
        <taxon>malvids</taxon>
        <taxon>Brassicales</taxon>
        <taxon>Brassicaceae</taxon>
        <taxon>Brassiceae</taxon>
        <taxon>Brassica</taxon>
    </lineage>
</organism>
<dbReference type="KEGG" id="boe:106324131"/>